<dbReference type="KEGG" id="cfus:CYFUS_006863"/>
<sequence length="113" mass="11948">MYVTEVRSGKVTRVRLSDGARSTVAKGLKAPEGIARHPDGGLIVAEVGRKRLVRIEPATGRSTVLASNMRIGLPESEGLPPGYIPTGVAVGRSGTIYMSSDIESALYRFVPAP</sequence>
<evidence type="ECO:0000313" key="2">
    <source>
        <dbReference type="Proteomes" id="UP000217257"/>
    </source>
</evidence>
<dbReference type="AlphaFoldDB" id="A0A250JD01"/>
<dbReference type="PANTHER" id="PTHR40274:SF4">
    <property type="entry name" value="BLL1406 PROTEIN"/>
    <property type="match status" value="1"/>
</dbReference>
<dbReference type="Proteomes" id="UP000217257">
    <property type="component" value="Chromosome"/>
</dbReference>
<reference evidence="1 2" key="1">
    <citation type="submission" date="2017-06" db="EMBL/GenBank/DDBJ databases">
        <title>Sequencing and comparative analysis of myxobacterial genomes.</title>
        <authorList>
            <person name="Rupp O."/>
            <person name="Goesmann A."/>
            <person name="Sogaard-Andersen L."/>
        </authorList>
    </citation>
    <scope>NUCLEOTIDE SEQUENCE [LARGE SCALE GENOMIC DNA]</scope>
    <source>
        <strain evidence="1 2">DSM 52655</strain>
    </source>
</reference>
<accession>A0A250JD01</accession>
<dbReference type="InterPro" id="IPR011042">
    <property type="entry name" value="6-blade_b-propeller_TolB-like"/>
</dbReference>
<dbReference type="PANTHER" id="PTHR40274">
    <property type="entry name" value="VIRGINIAMYCIN B LYASE"/>
    <property type="match status" value="1"/>
</dbReference>
<proteinExistence type="predicted"/>
<organism evidence="1 2">
    <name type="scientific">Cystobacter fuscus</name>
    <dbReference type="NCBI Taxonomy" id="43"/>
    <lineage>
        <taxon>Bacteria</taxon>
        <taxon>Pseudomonadati</taxon>
        <taxon>Myxococcota</taxon>
        <taxon>Myxococcia</taxon>
        <taxon>Myxococcales</taxon>
        <taxon>Cystobacterineae</taxon>
        <taxon>Archangiaceae</taxon>
        <taxon>Cystobacter</taxon>
    </lineage>
</organism>
<dbReference type="SUPFAM" id="SSF101898">
    <property type="entry name" value="NHL repeat"/>
    <property type="match status" value="1"/>
</dbReference>
<dbReference type="EMBL" id="CP022098">
    <property type="protein sequence ID" value="ATB41397.1"/>
    <property type="molecule type" value="Genomic_DNA"/>
</dbReference>
<gene>
    <name evidence="1" type="ORF">CYFUS_006863</name>
</gene>
<dbReference type="Gene3D" id="2.120.10.30">
    <property type="entry name" value="TolB, C-terminal domain"/>
    <property type="match status" value="1"/>
</dbReference>
<protein>
    <submittedName>
        <fullName evidence="1">NHL repeat domain protein</fullName>
    </submittedName>
</protein>
<name>A0A250JD01_9BACT</name>
<dbReference type="InterPro" id="IPR051344">
    <property type="entry name" value="Vgb"/>
</dbReference>
<dbReference type="RefSeq" id="WP_232536979.1">
    <property type="nucleotide sequence ID" value="NZ_CP022098.1"/>
</dbReference>
<evidence type="ECO:0000313" key="1">
    <source>
        <dbReference type="EMBL" id="ATB41397.1"/>
    </source>
</evidence>